<evidence type="ECO:0000313" key="2">
    <source>
        <dbReference type="Proteomes" id="UP000824189"/>
    </source>
</evidence>
<dbReference type="PROSITE" id="PS51257">
    <property type="entry name" value="PROKAR_LIPOPROTEIN"/>
    <property type="match status" value="1"/>
</dbReference>
<sequence>MKPSTHSLNPSGTRIRPAIATATCALLALSAACSQSSGDVAPESEAATSASAISDTSPVPSMPAADAHRVALLDGSLCEFPAEITPGETPIRCLLELESPLTTEDGRETKGLIFQDGMFQPAPLFADPAAVKDFVAANESAEKMPNPQSEVSHNGITIRAETFDEFSFEGKGSTTGQEGFGTFFMAGGLVSPFWDPAPAWVQVPTVDEYVDNIQRTQP</sequence>
<name>A0A9D1UPR2_9CORY</name>
<reference evidence="1" key="1">
    <citation type="journal article" date="2021" name="PeerJ">
        <title>Extensive microbial diversity within the chicken gut microbiome revealed by metagenomics and culture.</title>
        <authorList>
            <person name="Gilroy R."/>
            <person name="Ravi A."/>
            <person name="Getino M."/>
            <person name="Pursley I."/>
            <person name="Horton D.L."/>
            <person name="Alikhan N.F."/>
            <person name="Baker D."/>
            <person name="Gharbi K."/>
            <person name="Hall N."/>
            <person name="Watson M."/>
            <person name="Adriaenssens E.M."/>
            <person name="Foster-Nyarko E."/>
            <person name="Jarju S."/>
            <person name="Secka A."/>
            <person name="Antonio M."/>
            <person name="Oren A."/>
            <person name="Chaudhuri R.R."/>
            <person name="La Ragione R."/>
            <person name="Hildebrand F."/>
            <person name="Pallen M.J."/>
        </authorList>
    </citation>
    <scope>NUCLEOTIDE SEQUENCE</scope>
    <source>
        <strain evidence="1">4376</strain>
    </source>
</reference>
<protein>
    <submittedName>
        <fullName evidence="1">Uncharacterized protein</fullName>
    </submittedName>
</protein>
<reference evidence="1" key="2">
    <citation type="submission" date="2021-04" db="EMBL/GenBank/DDBJ databases">
        <authorList>
            <person name="Gilroy R."/>
        </authorList>
    </citation>
    <scope>NUCLEOTIDE SEQUENCE</scope>
    <source>
        <strain evidence="1">4376</strain>
    </source>
</reference>
<dbReference type="EMBL" id="DXFZ01000018">
    <property type="protein sequence ID" value="HIW95113.1"/>
    <property type="molecule type" value="Genomic_DNA"/>
</dbReference>
<dbReference type="AlphaFoldDB" id="A0A9D1UPR2"/>
<accession>A0A9D1UPR2</accession>
<proteinExistence type="predicted"/>
<comment type="caution">
    <text evidence="1">The sequence shown here is derived from an EMBL/GenBank/DDBJ whole genome shotgun (WGS) entry which is preliminary data.</text>
</comment>
<gene>
    <name evidence="1" type="ORF">H9867_01285</name>
</gene>
<dbReference type="Proteomes" id="UP000824189">
    <property type="component" value="Unassembled WGS sequence"/>
</dbReference>
<evidence type="ECO:0000313" key="1">
    <source>
        <dbReference type="EMBL" id="HIW95113.1"/>
    </source>
</evidence>
<organism evidence="1 2">
    <name type="scientific">Candidatus Corynebacterium gallistercoris</name>
    <dbReference type="NCBI Taxonomy" id="2838530"/>
    <lineage>
        <taxon>Bacteria</taxon>
        <taxon>Bacillati</taxon>
        <taxon>Actinomycetota</taxon>
        <taxon>Actinomycetes</taxon>
        <taxon>Mycobacteriales</taxon>
        <taxon>Corynebacteriaceae</taxon>
        <taxon>Corynebacterium</taxon>
    </lineage>
</organism>